<gene>
    <name evidence="2" type="ORF">AYBTSS11_LOCUS24995</name>
</gene>
<feature type="region of interest" description="Disordered" evidence="1">
    <location>
        <begin position="101"/>
        <end position="134"/>
    </location>
</feature>
<dbReference type="GO" id="GO:0006355">
    <property type="term" value="P:regulation of DNA-templated transcription"/>
    <property type="evidence" value="ECO:0007669"/>
    <property type="project" value="InterPro"/>
</dbReference>
<dbReference type="AlphaFoldDB" id="A0AA86VSU1"/>
<dbReference type="InterPro" id="IPR018737">
    <property type="entry name" value="DREAM_LIN52"/>
</dbReference>
<evidence type="ECO:0000256" key="1">
    <source>
        <dbReference type="SAM" id="MobiDB-lite"/>
    </source>
</evidence>
<accession>A0AA86VSU1</accession>
<evidence type="ECO:0000313" key="3">
    <source>
        <dbReference type="Proteomes" id="UP001189624"/>
    </source>
</evidence>
<dbReference type="Proteomes" id="UP001189624">
    <property type="component" value="Chromosome 9"/>
</dbReference>
<dbReference type="GO" id="GO:0070176">
    <property type="term" value="C:DRM complex"/>
    <property type="evidence" value="ECO:0007669"/>
    <property type="project" value="InterPro"/>
</dbReference>
<sequence>MYVRDTCKRISSDGKAVNGGQLAHPGRYTLRLLSSWYRLPSQGAGWGRYCFSGQLEMIQEGGINSKFCDYSLGNCKMDLSNRDKQLHVAVKKTALRDLQNDNKIMVPTSTGSSSVLKDKDPGTDSNKVSGTKRPLSDYAVNQHLQQSPGNNSANGHLVYVRRKSEAELGKGTAFENPSISAYCSHSKQLCCGEETAQPKSQIKEPPQIKESKVSCFPAFAPFPMASSVNSSGKPSIPISIGKSPMKLAQVESNYVTSSGHTTTIGNPKGLKNLHWEERYQQLQMFLRRLDQSDQEEYIQMLRSLSSVELSKHAVELEKRSIQLSLEEAKELKRVAVLNVLGKSVKNFKAPADHDECADKLKPSS</sequence>
<dbReference type="PANTHER" id="PTHR34555:SF1">
    <property type="entry name" value="INTEGRAL MEMBRANE HEMOLYSIN-III-LIKE PROTEIN"/>
    <property type="match status" value="1"/>
</dbReference>
<proteinExistence type="predicted"/>
<protein>
    <submittedName>
        <fullName evidence="2">Uncharacterized protein</fullName>
    </submittedName>
</protein>
<evidence type="ECO:0000313" key="2">
    <source>
        <dbReference type="EMBL" id="CAJ1972938.1"/>
    </source>
</evidence>
<dbReference type="EMBL" id="OY731406">
    <property type="protein sequence ID" value="CAJ1972938.1"/>
    <property type="molecule type" value="Genomic_DNA"/>
</dbReference>
<reference evidence="2" key="1">
    <citation type="submission" date="2023-10" db="EMBL/GenBank/DDBJ databases">
        <authorList>
            <person name="Domelevo Entfellner J.-B."/>
        </authorList>
    </citation>
    <scope>NUCLEOTIDE SEQUENCE</scope>
</reference>
<dbReference type="Pfam" id="PF10044">
    <property type="entry name" value="LIN52"/>
    <property type="match status" value="1"/>
</dbReference>
<dbReference type="PANTHER" id="PTHR34555">
    <property type="entry name" value="INTEGRAL MEMBRANE HEMOLYSIN-III-LIKE PROTEIN"/>
    <property type="match status" value="1"/>
</dbReference>
<keyword evidence="3" id="KW-1185">Reference proteome</keyword>
<name>A0AA86VSU1_9FABA</name>
<dbReference type="Gramene" id="rna-AYBTSS11_LOCUS24995">
    <property type="protein sequence ID" value="CAJ1972938.1"/>
    <property type="gene ID" value="gene-AYBTSS11_LOCUS24995"/>
</dbReference>
<organism evidence="2 3">
    <name type="scientific">Sphenostylis stenocarpa</name>
    <dbReference type="NCBI Taxonomy" id="92480"/>
    <lineage>
        <taxon>Eukaryota</taxon>
        <taxon>Viridiplantae</taxon>
        <taxon>Streptophyta</taxon>
        <taxon>Embryophyta</taxon>
        <taxon>Tracheophyta</taxon>
        <taxon>Spermatophyta</taxon>
        <taxon>Magnoliopsida</taxon>
        <taxon>eudicotyledons</taxon>
        <taxon>Gunneridae</taxon>
        <taxon>Pentapetalae</taxon>
        <taxon>rosids</taxon>
        <taxon>fabids</taxon>
        <taxon>Fabales</taxon>
        <taxon>Fabaceae</taxon>
        <taxon>Papilionoideae</taxon>
        <taxon>50 kb inversion clade</taxon>
        <taxon>NPAAA clade</taxon>
        <taxon>indigoferoid/millettioid clade</taxon>
        <taxon>Phaseoleae</taxon>
        <taxon>Sphenostylis</taxon>
    </lineage>
</organism>